<dbReference type="Gene3D" id="3.30.70.270">
    <property type="match status" value="1"/>
</dbReference>
<dbReference type="InterPro" id="IPR003018">
    <property type="entry name" value="GAF"/>
</dbReference>
<reference evidence="7 8" key="2">
    <citation type="submission" date="2020-04" db="EMBL/GenBank/DDBJ databases">
        <authorList>
            <person name="Fomenkov A."/>
            <person name="Anton B.P."/>
            <person name="Roberts R.J."/>
        </authorList>
    </citation>
    <scope>NUCLEOTIDE SEQUENCE [LARGE SCALE GENOMIC DNA]</scope>
    <source>
        <strain evidence="7 8">CCAP 1403/13f</strain>
    </source>
</reference>
<protein>
    <submittedName>
        <fullName evidence="7">Diguanylate cyclase</fullName>
    </submittedName>
</protein>
<accession>A0A6H2BZM9</accession>
<gene>
    <name evidence="7" type="ORF">HGD76_13425</name>
</gene>
<evidence type="ECO:0000256" key="3">
    <source>
        <dbReference type="PROSITE-ProRule" id="PRU00169"/>
    </source>
</evidence>
<keyword evidence="2" id="KW-0418">Kinase</keyword>
<dbReference type="NCBIfam" id="TIGR00254">
    <property type="entry name" value="GGDEF"/>
    <property type="match status" value="1"/>
</dbReference>
<dbReference type="InterPro" id="IPR029016">
    <property type="entry name" value="GAF-like_dom_sf"/>
</dbReference>
<dbReference type="SUPFAM" id="SSF55781">
    <property type="entry name" value="GAF domain-like"/>
    <property type="match status" value="1"/>
</dbReference>
<keyword evidence="1" id="KW-0808">Transferase</keyword>
<dbReference type="InterPro" id="IPR043128">
    <property type="entry name" value="Rev_trsase/Diguanyl_cyclase"/>
</dbReference>
<dbReference type="InterPro" id="IPR011006">
    <property type="entry name" value="CheY-like_superfamily"/>
</dbReference>
<dbReference type="Gene3D" id="3.30.450.40">
    <property type="match status" value="1"/>
</dbReference>
<dbReference type="AlphaFoldDB" id="A0A6H2BZM9"/>
<dbReference type="RefSeq" id="WP_168696087.1">
    <property type="nucleotide sequence ID" value="NZ_CP051206.1"/>
</dbReference>
<dbReference type="KEGG" id="dfs:HGD76_13425"/>
<feature type="domain" description="Response regulatory" evidence="5">
    <location>
        <begin position="12"/>
        <end position="126"/>
    </location>
</feature>
<dbReference type="InterPro" id="IPR029787">
    <property type="entry name" value="Nucleotide_cyclase"/>
</dbReference>
<dbReference type="Pfam" id="PF00072">
    <property type="entry name" value="Response_reg"/>
    <property type="match status" value="1"/>
</dbReference>
<dbReference type="Gene3D" id="3.40.50.2300">
    <property type="match status" value="1"/>
</dbReference>
<proteinExistence type="predicted"/>
<dbReference type="InterPro" id="IPR000160">
    <property type="entry name" value="GGDEF_dom"/>
</dbReference>
<dbReference type="InterPro" id="IPR050469">
    <property type="entry name" value="Diguanylate_Cyclase"/>
</dbReference>
<evidence type="ECO:0000313" key="7">
    <source>
        <dbReference type="EMBL" id="QJB45025.1"/>
    </source>
</evidence>
<dbReference type="GO" id="GO:0043709">
    <property type="term" value="P:cell adhesion involved in single-species biofilm formation"/>
    <property type="evidence" value="ECO:0007669"/>
    <property type="project" value="TreeGrafter"/>
</dbReference>
<evidence type="ECO:0000256" key="2">
    <source>
        <dbReference type="ARBA" id="ARBA00022777"/>
    </source>
</evidence>
<dbReference type="GO" id="GO:0052621">
    <property type="term" value="F:diguanylate cyclase activity"/>
    <property type="evidence" value="ECO:0007669"/>
    <property type="project" value="TreeGrafter"/>
</dbReference>
<feature type="domain" description="GGDEF" evidence="6">
    <location>
        <begin position="348"/>
        <end position="485"/>
    </location>
</feature>
<dbReference type="InterPro" id="IPR016132">
    <property type="entry name" value="Phyto_chromo_attachment"/>
</dbReference>
<dbReference type="PANTHER" id="PTHR45138">
    <property type="entry name" value="REGULATORY COMPONENTS OF SENSORY TRANSDUCTION SYSTEM"/>
    <property type="match status" value="1"/>
</dbReference>
<keyword evidence="3" id="KW-0597">Phosphoprotein</keyword>
<evidence type="ECO:0000259" key="5">
    <source>
        <dbReference type="PROSITE" id="PS50110"/>
    </source>
</evidence>
<dbReference type="CDD" id="cd17574">
    <property type="entry name" value="REC_OmpR"/>
    <property type="match status" value="1"/>
</dbReference>
<dbReference type="SUPFAM" id="SSF55073">
    <property type="entry name" value="Nucleotide cyclase"/>
    <property type="match status" value="1"/>
</dbReference>
<sequence length="493" mass="55845">MVTSSIHINNTLVLIVDDDLVIQMQLRYAMEKEGYQVMVAGNGKIALNIVMTLQPDIVLLDAIMPVMDGFTCCDQLHTFDPNIPVLMITGLNDQDSVDKAFSVGAADYITKPIHWAVLRQRVRRLLQMHWTMKELQYKIEQEQLIAKITQKIRTSLNLELILSTTAIEVRKLLKTDRVIVYRFHPDGSGYVIVESVAAEWDSMLGRVFQDTYFSDQCGYDYRQSNIYVIEDIDNAGLSQCHIDLLSQLQAKANLVVPIQQENSIWGLLVVYECSQPRRWAKSDIDLLTQLTNPLVMAIQQAELYQQLEAANQKLQQLATIDGLTQIPNRRSFDEVLEREWQRLERERAPLSLILCDIDFFKNYNDTYGHQSGDECLKEVAQILYQIAQRPGDLAARYGGEEFALVLPHTDIAGAICIAEIILSSIRSKGLIHKSSQISSYLTLSLGIATIIPQASGCAKFLITKADEALYRAKETGRNRYVIYHSEGIEKTPV</sequence>
<dbReference type="PANTHER" id="PTHR45138:SF9">
    <property type="entry name" value="DIGUANYLATE CYCLASE DGCM-RELATED"/>
    <property type="match status" value="1"/>
</dbReference>
<dbReference type="GO" id="GO:0005886">
    <property type="term" value="C:plasma membrane"/>
    <property type="evidence" value="ECO:0007669"/>
    <property type="project" value="TreeGrafter"/>
</dbReference>
<dbReference type="Proteomes" id="UP000502433">
    <property type="component" value="Chromosome"/>
</dbReference>
<dbReference type="CDD" id="cd01949">
    <property type="entry name" value="GGDEF"/>
    <property type="match status" value="1"/>
</dbReference>
<dbReference type="GO" id="GO:0016301">
    <property type="term" value="F:kinase activity"/>
    <property type="evidence" value="ECO:0007669"/>
    <property type="project" value="UniProtKB-KW"/>
</dbReference>
<dbReference type="SMART" id="SM00448">
    <property type="entry name" value="REC"/>
    <property type="match status" value="1"/>
</dbReference>
<dbReference type="SUPFAM" id="SSF52172">
    <property type="entry name" value="CheY-like"/>
    <property type="match status" value="1"/>
</dbReference>
<evidence type="ECO:0000313" key="8">
    <source>
        <dbReference type="Proteomes" id="UP000502433"/>
    </source>
</evidence>
<dbReference type="SMART" id="SM00065">
    <property type="entry name" value="GAF"/>
    <property type="match status" value="1"/>
</dbReference>
<reference evidence="7 8" key="1">
    <citation type="submission" date="2020-04" db="EMBL/GenBank/DDBJ databases">
        <title>Genome-Wide Identification of 5-Methylcytosine Sites in Bacterial Genomes By High-Throughput Sequencing of MspJI Restriction Fragments.</title>
        <authorList>
            <person name="Wu V."/>
        </authorList>
    </citation>
    <scope>NUCLEOTIDE SEQUENCE [LARGE SCALE GENOMIC DNA]</scope>
    <source>
        <strain evidence="7 8">CCAP 1403/13f</strain>
    </source>
</reference>
<evidence type="ECO:0000259" key="4">
    <source>
        <dbReference type="PROSITE" id="PS50046"/>
    </source>
</evidence>
<organism evidence="7 8">
    <name type="scientific">Dolichospermum flos-aquae CCAP 1403/13F</name>
    <dbReference type="NCBI Taxonomy" id="315271"/>
    <lineage>
        <taxon>Bacteria</taxon>
        <taxon>Bacillati</taxon>
        <taxon>Cyanobacteriota</taxon>
        <taxon>Cyanophyceae</taxon>
        <taxon>Nostocales</taxon>
        <taxon>Aphanizomenonaceae</taxon>
        <taxon>Dolichospermum</taxon>
    </lineage>
</organism>
<dbReference type="GO" id="GO:0000160">
    <property type="term" value="P:phosphorelay signal transduction system"/>
    <property type="evidence" value="ECO:0007669"/>
    <property type="project" value="InterPro"/>
</dbReference>
<dbReference type="GO" id="GO:1902201">
    <property type="term" value="P:negative regulation of bacterial-type flagellum-dependent cell motility"/>
    <property type="evidence" value="ECO:0007669"/>
    <property type="project" value="TreeGrafter"/>
</dbReference>
<dbReference type="FunFam" id="3.30.70.270:FF:000001">
    <property type="entry name" value="Diguanylate cyclase domain protein"/>
    <property type="match status" value="1"/>
</dbReference>
<feature type="domain" description="Phytochrome chromophore attachment site" evidence="4">
    <location>
        <begin position="157"/>
        <end position="293"/>
    </location>
</feature>
<dbReference type="PROSITE" id="PS50046">
    <property type="entry name" value="PHYTOCHROME_2"/>
    <property type="match status" value="1"/>
</dbReference>
<dbReference type="PROSITE" id="PS50110">
    <property type="entry name" value="RESPONSE_REGULATORY"/>
    <property type="match status" value="1"/>
</dbReference>
<dbReference type="Pfam" id="PF00990">
    <property type="entry name" value="GGDEF"/>
    <property type="match status" value="1"/>
</dbReference>
<dbReference type="EMBL" id="CP051206">
    <property type="protein sequence ID" value="QJB45025.1"/>
    <property type="molecule type" value="Genomic_DNA"/>
</dbReference>
<dbReference type="PROSITE" id="PS50887">
    <property type="entry name" value="GGDEF"/>
    <property type="match status" value="1"/>
</dbReference>
<dbReference type="SMART" id="SM00267">
    <property type="entry name" value="GGDEF"/>
    <property type="match status" value="1"/>
</dbReference>
<name>A0A6H2BZM9_DOLFA</name>
<dbReference type="InterPro" id="IPR001789">
    <property type="entry name" value="Sig_transdc_resp-reg_receiver"/>
</dbReference>
<dbReference type="Pfam" id="PF01590">
    <property type="entry name" value="GAF"/>
    <property type="match status" value="1"/>
</dbReference>
<evidence type="ECO:0000259" key="6">
    <source>
        <dbReference type="PROSITE" id="PS50887"/>
    </source>
</evidence>
<feature type="modified residue" description="4-aspartylphosphate" evidence="3">
    <location>
        <position position="61"/>
    </location>
</feature>
<evidence type="ECO:0000256" key="1">
    <source>
        <dbReference type="ARBA" id="ARBA00022679"/>
    </source>
</evidence>